<gene>
    <name evidence="4" type="ORF">A3G45_00580</name>
</gene>
<evidence type="ECO:0000259" key="3">
    <source>
        <dbReference type="Pfam" id="PF00483"/>
    </source>
</evidence>
<dbReference type="PANTHER" id="PTHR43584:SF8">
    <property type="entry name" value="N-ACETYLMURAMATE ALPHA-1-PHOSPHATE URIDYLYLTRANSFERASE"/>
    <property type="match status" value="1"/>
</dbReference>
<dbReference type="Proteomes" id="UP000178632">
    <property type="component" value="Unassembled WGS sequence"/>
</dbReference>
<proteinExistence type="predicted"/>
<dbReference type="SUPFAM" id="SSF53448">
    <property type="entry name" value="Nucleotide-diphospho-sugar transferases"/>
    <property type="match status" value="1"/>
</dbReference>
<name>A0A1G2IPC7_9BACT</name>
<protein>
    <recommendedName>
        <fullName evidence="3">Nucleotidyl transferase domain-containing protein</fullName>
    </recommendedName>
</protein>
<dbReference type="InterPro" id="IPR029044">
    <property type="entry name" value="Nucleotide-diphossugar_trans"/>
</dbReference>
<dbReference type="AlphaFoldDB" id="A0A1G2IPC7"/>
<dbReference type="Pfam" id="PF00483">
    <property type="entry name" value="NTP_transferase"/>
    <property type="match status" value="1"/>
</dbReference>
<evidence type="ECO:0000313" key="5">
    <source>
        <dbReference type="Proteomes" id="UP000178632"/>
    </source>
</evidence>
<dbReference type="EMBL" id="MHPE01000037">
    <property type="protein sequence ID" value="OGZ76397.1"/>
    <property type="molecule type" value="Genomic_DNA"/>
</dbReference>
<comment type="caution">
    <text evidence="4">The sequence shown here is derived from an EMBL/GenBank/DDBJ whole genome shotgun (WGS) entry which is preliminary data.</text>
</comment>
<reference evidence="4 5" key="1">
    <citation type="journal article" date="2016" name="Nat. Commun.">
        <title>Thousands of microbial genomes shed light on interconnected biogeochemical processes in an aquifer system.</title>
        <authorList>
            <person name="Anantharaman K."/>
            <person name="Brown C.T."/>
            <person name="Hug L.A."/>
            <person name="Sharon I."/>
            <person name="Castelle C.J."/>
            <person name="Probst A.J."/>
            <person name="Thomas B.C."/>
            <person name="Singh A."/>
            <person name="Wilkins M.J."/>
            <person name="Karaoz U."/>
            <person name="Brodie E.L."/>
            <person name="Williams K.H."/>
            <person name="Hubbard S.S."/>
            <person name="Banfield J.F."/>
        </authorList>
    </citation>
    <scope>NUCLEOTIDE SEQUENCE [LARGE SCALE GENOMIC DNA]</scope>
</reference>
<evidence type="ECO:0000256" key="1">
    <source>
        <dbReference type="ARBA" id="ARBA00022679"/>
    </source>
</evidence>
<keyword evidence="2" id="KW-0548">Nucleotidyltransferase</keyword>
<dbReference type="InterPro" id="IPR005835">
    <property type="entry name" value="NTP_transferase_dom"/>
</dbReference>
<dbReference type="InterPro" id="IPR050065">
    <property type="entry name" value="GlmU-like"/>
</dbReference>
<sequence>MIKKVVVAAAGQGTRMLQLSKNKSKHLICVLRKPFLAYLLDNILKAGYKEIILVVGFREDMVREFLKNYIATLKNYKFDDLDFDIKVVNQFEILGPKEKEYGTACPIKCVKNLIKNENFISLCGDNFYTVEDLKLMNIDDNYNYVAGIFNERPEKFGVLIEDGDDFLEGIIEKPKEFVGNLINTSLYKFTPEIFEKIFQIDKSQRGEYEITDAVSLLAKEKKVRVKKLNDFWMDFGRPEDVEKLSKFLYEKCKTAKEVNK</sequence>
<accession>A0A1G2IPC7</accession>
<organism evidence="4 5">
    <name type="scientific">Candidatus Staskawiczbacteria bacterium RIFCSPLOWO2_12_FULL_37_15</name>
    <dbReference type="NCBI Taxonomy" id="1802218"/>
    <lineage>
        <taxon>Bacteria</taxon>
        <taxon>Candidatus Staskawicziibacteriota</taxon>
    </lineage>
</organism>
<evidence type="ECO:0000256" key="2">
    <source>
        <dbReference type="ARBA" id="ARBA00022695"/>
    </source>
</evidence>
<dbReference type="Gene3D" id="3.90.550.10">
    <property type="entry name" value="Spore Coat Polysaccharide Biosynthesis Protein SpsA, Chain A"/>
    <property type="match status" value="1"/>
</dbReference>
<dbReference type="CDD" id="cd04181">
    <property type="entry name" value="NTP_transferase"/>
    <property type="match status" value="1"/>
</dbReference>
<evidence type="ECO:0000313" key="4">
    <source>
        <dbReference type="EMBL" id="OGZ76397.1"/>
    </source>
</evidence>
<feature type="domain" description="Nucleotidyl transferase" evidence="3">
    <location>
        <begin position="5"/>
        <end position="248"/>
    </location>
</feature>
<dbReference type="PANTHER" id="PTHR43584">
    <property type="entry name" value="NUCLEOTIDYL TRANSFERASE"/>
    <property type="match status" value="1"/>
</dbReference>
<dbReference type="GO" id="GO:0016779">
    <property type="term" value="F:nucleotidyltransferase activity"/>
    <property type="evidence" value="ECO:0007669"/>
    <property type="project" value="UniProtKB-KW"/>
</dbReference>
<keyword evidence="1" id="KW-0808">Transferase</keyword>